<dbReference type="GO" id="GO:0071949">
    <property type="term" value="F:FAD binding"/>
    <property type="evidence" value="ECO:0007669"/>
    <property type="project" value="InterPro"/>
</dbReference>
<dbReference type="GO" id="GO:1903457">
    <property type="term" value="P:lactate catabolic process"/>
    <property type="evidence" value="ECO:0007669"/>
    <property type="project" value="TreeGrafter"/>
</dbReference>
<keyword evidence="4" id="KW-0274">FAD</keyword>
<evidence type="ECO:0000256" key="3">
    <source>
        <dbReference type="ARBA" id="ARBA00022630"/>
    </source>
</evidence>
<sequence>MLGEGVHDGDRHGVALDALESLLGERFTRSSAVRLAHGRGEAFHADMPPDAVVFPRSTAEVQAVVRLCAMQRVPLIAFGAGSSLEGNVAAVAGGVTLDLTAMDAILAVNDADMDCAVQPGVTREALNAHLRDAGLFFPIDPGANATIGGMVATRASGTNAVRYGTMRDNVLWLTVVTADGSVVRTARRARKSSAGYDLTRLFVGSEGTLGIVTEIGLRLHGQPEKIAAASVAFDSLDGAVRSVVEILQIGVPVARVEILDAAMVGAVNAYSKTGFAERPSLLFEFHGSEAGVREQAETVAMLTEANGGWGFEWALRTEDRNRLWAARHHAYHAAQGLRPGSRLIVTDVCVPIARLTECLVETHADIAAAGIVAPIVGHVGDGNFHVFLTVDPDNEAEIAQARELNDRLVARALAMDGTCTGEHGIGLGKQDKLVDELGSEAVALMRRIKQALDPHNILNPGKIFRFDQETSQ</sequence>
<dbReference type="InterPro" id="IPR036318">
    <property type="entry name" value="FAD-bd_PCMH-like_sf"/>
</dbReference>
<dbReference type="Gene3D" id="3.30.70.2740">
    <property type="match status" value="1"/>
</dbReference>
<evidence type="ECO:0000256" key="2">
    <source>
        <dbReference type="ARBA" id="ARBA00008000"/>
    </source>
</evidence>
<comment type="cofactor">
    <cofactor evidence="1">
        <name>FAD</name>
        <dbReference type="ChEBI" id="CHEBI:57692"/>
    </cofactor>
</comment>
<protein>
    <recommendedName>
        <fullName evidence="7">D-lactate dehydrogenase (cytochrome)</fullName>
        <ecNumber evidence="7">1.1.2.4</ecNumber>
    </recommendedName>
</protein>
<proteinExistence type="inferred from homology"/>
<dbReference type="InterPro" id="IPR016166">
    <property type="entry name" value="FAD-bd_PCMH"/>
</dbReference>
<dbReference type="InterPro" id="IPR016171">
    <property type="entry name" value="Vanillyl_alc_oxidase_C-sub2"/>
</dbReference>
<dbReference type="Gene3D" id="3.30.465.10">
    <property type="match status" value="1"/>
</dbReference>
<dbReference type="SUPFAM" id="SSF56176">
    <property type="entry name" value="FAD-binding/transporter-associated domain-like"/>
    <property type="match status" value="1"/>
</dbReference>
<keyword evidence="10" id="KW-1185">Reference proteome</keyword>
<evidence type="ECO:0000259" key="8">
    <source>
        <dbReference type="PROSITE" id="PS51387"/>
    </source>
</evidence>
<keyword evidence="6" id="KW-0560">Oxidoreductase</keyword>
<accession>A0A7G5IM57</accession>
<dbReference type="PANTHER" id="PTHR11748">
    <property type="entry name" value="D-LACTATE DEHYDROGENASE"/>
    <property type="match status" value="1"/>
</dbReference>
<evidence type="ECO:0000256" key="6">
    <source>
        <dbReference type="ARBA" id="ARBA00023002"/>
    </source>
</evidence>
<evidence type="ECO:0000256" key="4">
    <source>
        <dbReference type="ARBA" id="ARBA00022827"/>
    </source>
</evidence>
<reference evidence="9 10" key="1">
    <citation type="submission" date="2020-07" db="EMBL/GenBank/DDBJ databases">
        <title>Complete genome sequence for Sandaracinobacter sp. M6.</title>
        <authorList>
            <person name="Tang Y."/>
            <person name="Liu Q."/>
            <person name="Guo Z."/>
            <person name="Lei P."/>
            <person name="Huang B."/>
        </authorList>
    </citation>
    <scope>NUCLEOTIDE SEQUENCE [LARGE SCALE GENOMIC DNA]</scope>
    <source>
        <strain evidence="9 10">M6</strain>
    </source>
</reference>
<dbReference type="Gene3D" id="1.10.45.10">
    <property type="entry name" value="Vanillyl-alcohol Oxidase, Chain A, domain 4"/>
    <property type="match status" value="1"/>
</dbReference>
<comment type="similarity">
    <text evidence="2">Belongs to the FAD-binding oxidoreductase/transferase type 4 family.</text>
</comment>
<gene>
    <name evidence="9" type="ORF">H3309_08400</name>
</gene>
<dbReference type="FunFam" id="3.30.465.10:FF:000016">
    <property type="entry name" value="probable D-lactate dehydrogenase, mitochondrial"/>
    <property type="match status" value="1"/>
</dbReference>
<dbReference type="FunFam" id="3.30.70.2740:FF:000001">
    <property type="entry name" value="D-lactate dehydrogenase mitochondrial"/>
    <property type="match status" value="1"/>
</dbReference>
<dbReference type="InterPro" id="IPR016169">
    <property type="entry name" value="FAD-bd_PCMH_sub2"/>
</dbReference>
<name>A0A7G5IM57_9SPHN</name>
<keyword evidence="5" id="KW-0809">Transit peptide</keyword>
<evidence type="ECO:0000313" key="9">
    <source>
        <dbReference type="EMBL" id="QMW24449.1"/>
    </source>
</evidence>
<dbReference type="InterPro" id="IPR006094">
    <property type="entry name" value="Oxid_FAD_bind_N"/>
</dbReference>
<dbReference type="Pfam" id="PF02913">
    <property type="entry name" value="FAD-oxidase_C"/>
    <property type="match status" value="1"/>
</dbReference>
<dbReference type="InterPro" id="IPR004113">
    <property type="entry name" value="FAD-bd_oxidored_4_C"/>
</dbReference>
<evidence type="ECO:0000313" key="10">
    <source>
        <dbReference type="Proteomes" id="UP000515292"/>
    </source>
</evidence>
<feature type="domain" description="FAD-binding PCMH-type" evidence="8">
    <location>
        <begin position="45"/>
        <end position="222"/>
    </location>
</feature>
<dbReference type="EC" id="1.1.2.4" evidence="7"/>
<evidence type="ECO:0000256" key="5">
    <source>
        <dbReference type="ARBA" id="ARBA00022946"/>
    </source>
</evidence>
<keyword evidence="3" id="KW-0285">Flavoprotein</keyword>
<dbReference type="Pfam" id="PF01565">
    <property type="entry name" value="FAD_binding_4"/>
    <property type="match status" value="1"/>
</dbReference>
<dbReference type="GO" id="GO:0004458">
    <property type="term" value="F:D-lactate dehydrogenase (cytochrome) activity"/>
    <property type="evidence" value="ECO:0007669"/>
    <property type="project" value="UniProtKB-EC"/>
</dbReference>
<dbReference type="AlphaFoldDB" id="A0A7G5IM57"/>
<organism evidence="9 10">
    <name type="scientific">Sandaracinobacteroides saxicola</name>
    <dbReference type="NCBI Taxonomy" id="2759707"/>
    <lineage>
        <taxon>Bacteria</taxon>
        <taxon>Pseudomonadati</taxon>
        <taxon>Pseudomonadota</taxon>
        <taxon>Alphaproteobacteria</taxon>
        <taxon>Sphingomonadales</taxon>
        <taxon>Sphingosinicellaceae</taxon>
        <taxon>Sandaracinobacteroides</taxon>
    </lineage>
</organism>
<evidence type="ECO:0000256" key="7">
    <source>
        <dbReference type="ARBA" id="ARBA00038897"/>
    </source>
</evidence>
<evidence type="ECO:0000256" key="1">
    <source>
        <dbReference type="ARBA" id="ARBA00001974"/>
    </source>
</evidence>
<dbReference type="PANTHER" id="PTHR11748:SF111">
    <property type="entry name" value="D-LACTATE DEHYDROGENASE, MITOCHONDRIAL-RELATED"/>
    <property type="match status" value="1"/>
</dbReference>
<dbReference type="FunFam" id="1.10.45.10:FF:000001">
    <property type="entry name" value="D-lactate dehydrogenase mitochondrial"/>
    <property type="match status" value="1"/>
</dbReference>
<dbReference type="PROSITE" id="PS51387">
    <property type="entry name" value="FAD_PCMH"/>
    <property type="match status" value="1"/>
</dbReference>
<dbReference type="SUPFAM" id="SSF55103">
    <property type="entry name" value="FAD-linked oxidases, C-terminal domain"/>
    <property type="match status" value="1"/>
</dbReference>
<dbReference type="InterPro" id="IPR016164">
    <property type="entry name" value="FAD-linked_Oxase-like_C"/>
</dbReference>
<dbReference type="KEGG" id="sand:H3309_08400"/>
<dbReference type="GO" id="GO:0008720">
    <property type="term" value="F:D-lactate dehydrogenase (NAD+) activity"/>
    <property type="evidence" value="ECO:0007669"/>
    <property type="project" value="TreeGrafter"/>
</dbReference>
<dbReference type="Proteomes" id="UP000515292">
    <property type="component" value="Chromosome"/>
</dbReference>
<dbReference type="EMBL" id="CP059851">
    <property type="protein sequence ID" value="QMW24449.1"/>
    <property type="molecule type" value="Genomic_DNA"/>
</dbReference>